<dbReference type="RefSeq" id="WP_007203908.1">
    <property type="nucleotide sequence ID" value="NZ_AKKV01000053.1"/>
</dbReference>
<comment type="caution">
    <text evidence="2">The sequence shown here is derived from an EMBL/GenBank/DDBJ whole genome shotgun (WGS) entry which is preliminary data.</text>
</comment>
<keyword evidence="1" id="KW-0472">Membrane</keyword>
<keyword evidence="1" id="KW-1133">Transmembrane helix</keyword>
<keyword evidence="1" id="KW-0812">Transmembrane</keyword>
<dbReference type="AlphaFoldDB" id="I8ADP7"/>
<sequence length="103" mass="11554">MKKEEILEKGDSDKKAAETKRWDDEAFIYGAITMVIIGALLIAWKSFHDQPHWELSGLVCSGLAAGSIYKYKVSKQINYLVSSVLTVLVTLVSFYIFYSTQGV</sequence>
<accession>I8ADP7</accession>
<reference evidence="2 3" key="1">
    <citation type="journal article" date="2012" name="J. Bacteriol.">
        <title>Genome of Bacillus macauensis ZFHKF-1, a Long-Chain-Forming Bacterium.</title>
        <authorList>
            <person name="Cai L."/>
            <person name="Zhang T."/>
        </authorList>
    </citation>
    <scope>NUCLEOTIDE SEQUENCE [LARGE SCALE GENOMIC DNA]</scope>
    <source>
        <strain evidence="2 3">ZFHKF-1</strain>
    </source>
</reference>
<feature type="transmembrane region" description="Helical" evidence="1">
    <location>
        <begin position="26"/>
        <end position="44"/>
    </location>
</feature>
<gene>
    <name evidence="2" type="ORF">A374_19220</name>
</gene>
<dbReference type="InterPro" id="IPR045620">
    <property type="entry name" value="DUF6442"/>
</dbReference>
<dbReference type="STRING" id="1196324.A374_19220"/>
<keyword evidence="3" id="KW-1185">Reference proteome</keyword>
<name>I8ADP7_9BACL</name>
<dbReference type="EMBL" id="AKKV01000053">
    <property type="protein sequence ID" value="EIT83682.1"/>
    <property type="molecule type" value="Genomic_DNA"/>
</dbReference>
<protein>
    <recommendedName>
        <fullName evidence="4">Transmembrane protein</fullName>
    </recommendedName>
</protein>
<dbReference type="Proteomes" id="UP000004080">
    <property type="component" value="Unassembled WGS sequence"/>
</dbReference>
<feature type="transmembrane region" description="Helical" evidence="1">
    <location>
        <begin position="77"/>
        <end position="98"/>
    </location>
</feature>
<dbReference type="Pfam" id="PF20040">
    <property type="entry name" value="DUF6442"/>
    <property type="match status" value="1"/>
</dbReference>
<evidence type="ECO:0000313" key="3">
    <source>
        <dbReference type="Proteomes" id="UP000004080"/>
    </source>
</evidence>
<evidence type="ECO:0000313" key="2">
    <source>
        <dbReference type="EMBL" id="EIT83682.1"/>
    </source>
</evidence>
<proteinExistence type="predicted"/>
<organism evidence="2 3">
    <name type="scientific">Fictibacillus macauensis ZFHKF-1</name>
    <dbReference type="NCBI Taxonomy" id="1196324"/>
    <lineage>
        <taxon>Bacteria</taxon>
        <taxon>Bacillati</taxon>
        <taxon>Bacillota</taxon>
        <taxon>Bacilli</taxon>
        <taxon>Bacillales</taxon>
        <taxon>Fictibacillaceae</taxon>
        <taxon>Fictibacillus</taxon>
    </lineage>
</organism>
<evidence type="ECO:0000256" key="1">
    <source>
        <dbReference type="SAM" id="Phobius"/>
    </source>
</evidence>
<dbReference type="PATRIC" id="fig|1196324.3.peg.3904"/>
<evidence type="ECO:0008006" key="4">
    <source>
        <dbReference type="Google" id="ProtNLM"/>
    </source>
</evidence>